<protein>
    <recommendedName>
        <fullName evidence="5">WW domain-containing protein</fullName>
    </recommendedName>
</protein>
<gene>
    <name evidence="6" type="ORF">PHYPSEUDO_013980</name>
</gene>
<dbReference type="EMBL" id="JAGDFM010000076">
    <property type="protein sequence ID" value="KAG7387586.1"/>
    <property type="molecule type" value="Genomic_DNA"/>
</dbReference>
<feature type="region of interest" description="Disordered" evidence="4">
    <location>
        <begin position="1125"/>
        <end position="1145"/>
    </location>
</feature>
<comment type="caution">
    <text evidence="6">The sequence shown here is derived from an EMBL/GenBank/DDBJ whole genome shotgun (WGS) entry which is preliminary data.</text>
</comment>
<dbReference type="GO" id="GO:0005737">
    <property type="term" value="C:cytoplasm"/>
    <property type="evidence" value="ECO:0007669"/>
    <property type="project" value="TreeGrafter"/>
</dbReference>
<organism evidence="6 7">
    <name type="scientific">Phytophthora pseudosyringae</name>
    <dbReference type="NCBI Taxonomy" id="221518"/>
    <lineage>
        <taxon>Eukaryota</taxon>
        <taxon>Sar</taxon>
        <taxon>Stramenopiles</taxon>
        <taxon>Oomycota</taxon>
        <taxon>Peronosporomycetes</taxon>
        <taxon>Peronosporales</taxon>
        <taxon>Peronosporaceae</taxon>
        <taxon>Phytophthora</taxon>
    </lineage>
</organism>
<dbReference type="Pfam" id="PF00397">
    <property type="entry name" value="WW"/>
    <property type="match status" value="2"/>
</dbReference>
<dbReference type="GO" id="GO:0007021">
    <property type="term" value="P:tubulin complex assembly"/>
    <property type="evidence" value="ECO:0007669"/>
    <property type="project" value="TreeGrafter"/>
</dbReference>
<proteinExistence type="inferred from homology"/>
<dbReference type="SMART" id="SM00248">
    <property type="entry name" value="ANK"/>
    <property type="match status" value="3"/>
</dbReference>
<dbReference type="PROSITE" id="PS01159">
    <property type="entry name" value="WW_DOMAIN_1"/>
    <property type="match status" value="2"/>
</dbReference>
<dbReference type="GO" id="GO:0007017">
    <property type="term" value="P:microtubule-based process"/>
    <property type="evidence" value="ECO:0007669"/>
    <property type="project" value="TreeGrafter"/>
</dbReference>
<dbReference type="PANTHER" id="PTHR12409:SF0">
    <property type="entry name" value="PREFOLDIN SUBUNIT 3"/>
    <property type="match status" value="1"/>
</dbReference>
<reference evidence="6" key="1">
    <citation type="submission" date="2021-02" db="EMBL/GenBank/DDBJ databases">
        <authorList>
            <person name="Palmer J.M."/>
        </authorList>
    </citation>
    <scope>NUCLEOTIDE SEQUENCE</scope>
    <source>
        <strain evidence="6">SCRP734</strain>
    </source>
</reference>
<dbReference type="CDD" id="cd00201">
    <property type="entry name" value="WW"/>
    <property type="match status" value="3"/>
</dbReference>
<feature type="region of interest" description="Disordered" evidence="4">
    <location>
        <begin position="767"/>
        <end position="814"/>
    </location>
</feature>
<comment type="similarity">
    <text evidence="1">Belongs to the prefoldin subunit alpha family.</text>
</comment>
<evidence type="ECO:0000256" key="3">
    <source>
        <dbReference type="PROSITE-ProRule" id="PRU00023"/>
    </source>
</evidence>
<feature type="repeat" description="ANK" evidence="3">
    <location>
        <begin position="1010"/>
        <end position="1042"/>
    </location>
</feature>
<feature type="repeat" description="ANK" evidence="3">
    <location>
        <begin position="975"/>
        <end position="1007"/>
    </location>
</feature>
<keyword evidence="7" id="KW-1185">Reference proteome</keyword>
<dbReference type="PROSITE" id="PS50297">
    <property type="entry name" value="ANK_REP_REGION"/>
    <property type="match status" value="3"/>
</dbReference>
<feature type="compositionally biased region" description="Polar residues" evidence="4">
    <location>
        <begin position="607"/>
        <end position="635"/>
    </location>
</feature>
<feature type="compositionally biased region" description="Basic and acidic residues" evidence="4">
    <location>
        <begin position="735"/>
        <end position="747"/>
    </location>
</feature>
<feature type="repeat" description="ANK" evidence="3">
    <location>
        <begin position="1043"/>
        <end position="1075"/>
    </location>
</feature>
<feature type="domain" description="WW" evidence="5">
    <location>
        <begin position="7"/>
        <end position="41"/>
    </location>
</feature>
<feature type="compositionally biased region" description="Basic and acidic residues" evidence="4">
    <location>
        <begin position="365"/>
        <end position="387"/>
    </location>
</feature>
<feature type="domain" description="WW" evidence="5">
    <location>
        <begin position="164"/>
        <end position="192"/>
    </location>
</feature>
<evidence type="ECO:0000256" key="4">
    <source>
        <dbReference type="SAM" id="MobiDB-lite"/>
    </source>
</evidence>
<keyword evidence="3" id="KW-0040">ANK repeat</keyword>
<dbReference type="GO" id="GO:0016272">
    <property type="term" value="C:prefoldin complex"/>
    <property type="evidence" value="ECO:0007669"/>
    <property type="project" value="InterPro"/>
</dbReference>
<evidence type="ECO:0000313" key="7">
    <source>
        <dbReference type="Proteomes" id="UP000694044"/>
    </source>
</evidence>
<dbReference type="Proteomes" id="UP000694044">
    <property type="component" value="Unassembled WGS sequence"/>
</dbReference>
<feature type="compositionally biased region" description="Low complexity" evidence="4">
    <location>
        <begin position="351"/>
        <end position="363"/>
    </location>
</feature>
<feature type="compositionally biased region" description="Low complexity" evidence="4">
    <location>
        <begin position="300"/>
        <end position="334"/>
    </location>
</feature>
<feature type="compositionally biased region" description="Polar residues" evidence="4">
    <location>
        <begin position="222"/>
        <end position="251"/>
    </location>
</feature>
<dbReference type="InterPro" id="IPR002110">
    <property type="entry name" value="Ankyrin_rpt"/>
</dbReference>
<feature type="compositionally biased region" description="Acidic residues" evidence="4">
    <location>
        <begin position="128"/>
        <end position="142"/>
    </location>
</feature>
<evidence type="ECO:0000313" key="6">
    <source>
        <dbReference type="EMBL" id="KAG7387586.1"/>
    </source>
</evidence>
<dbReference type="SMART" id="SM00456">
    <property type="entry name" value="WW"/>
    <property type="match status" value="3"/>
</dbReference>
<feature type="region of interest" description="Disordered" evidence="4">
    <location>
        <begin position="211"/>
        <end position="255"/>
    </location>
</feature>
<dbReference type="InterPro" id="IPR001202">
    <property type="entry name" value="WW_dom"/>
</dbReference>
<feature type="region of interest" description="Disordered" evidence="4">
    <location>
        <begin position="280"/>
        <end position="391"/>
    </location>
</feature>
<dbReference type="AlphaFoldDB" id="A0A8T1W2W5"/>
<feature type="region of interest" description="Disordered" evidence="4">
    <location>
        <begin position="685"/>
        <end position="704"/>
    </location>
</feature>
<evidence type="ECO:0000256" key="2">
    <source>
        <dbReference type="ARBA" id="ARBA00023186"/>
    </source>
</evidence>
<dbReference type="GO" id="GO:0006457">
    <property type="term" value="P:protein folding"/>
    <property type="evidence" value="ECO:0007669"/>
    <property type="project" value="InterPro"/>
</dbReference>
<feature type="region of interest" description="Disordered" evidence="4">
    <location>
        <begin position="709"/>
        <end position="747"/>
    </location>
</feature>
<evidence type="ECO:0000259" key="5">
    <source>
        <dbReference type="PROSITE" id="PS50020"/>
    </source>
</evidence>
<accession>A0A8T1W2W5</accession>
<dbReference type="GO" id="GO:0015631">
    <property type="term" value="F:tubulin binding"/>
    <property type="evidence" value="ECO:0007669"/>
    <property type="project" value="TreeGrafter"/>
</dbReference>
<sequence length="1145" mass="125991">MDGEQEHDLATCWEVRQDEASSQVYYWNAVTGETSWEPPPHLATSEELVNTGELAPPWTQAFDGDGRFYYLNTETMETRWTPPPPAVEQQENALIVSESDVLAVAGGRGRRPSTAEQMNDLNRLLSGEGEDAGELGESEQEAGEAAPLLTVEEKTAADADGCVWMMFINEDDGVPYYYNQISGECLWDPPEEFLRFHQEQLQDIDETTVAVPETEPPAPPTSSDNGEPQGGSADSMTESGAQDDGSTQVVTTPEFGEKVHQAIAAAWYEPTRGNRHIRVLTPTQQQLAPRTGRSAGDGTSARSRPSSARPRSGSSFARPRSGSSRPSSGGAVSRPQTPATSSGLEPILPTEGGSSALEEGAAARVESEPQGERTVVREDDLPARSEQSDEGQFPLIIQANGAEDSESSADVLTDEETTIDSAAMSLAEADTNAETDTADNDMILLASAERILNNGADNDRKKAKDTGAAFQGFIDAAVEVEVEAGLIIEVEAATTETADVLPDPEVLPERDQIAALALQCMVRCFIARQRVKRKREERQSAIPIEILPENRLPEHVAIATIAAAASSKVDNEKNSTALPAQETPQEKPSLDNTVPSPPSEDNEDSSVVPSSVLDQQNSVVSARTDTSAVSSSVETPPSARPAVLPLESSRRRSSSTPTEKKRPRASISTRLPSVLDVTKYFPQRSSLTSPRLAHSEGLANKNDQVAITRKKIDLRSPRRTRRASQQEAAGNEQLLETRRKEEERTERAQVANYQRIYMESRKSFKAEAQRLQDEKRSRDNQRQHDAQVEKRARIQAQHEKDAARARNRTAGDETNRLVWEHFKTPGRPTEQSVSQFQDALKQALDSAHFPNKMCAERARELQERIKILHRASWAVDSQLEEVELRLLSELHPLTDRQRPLQVKYVAKLRCRLEQMLDMVQSWQRVIDERESGTANGSISSYWSTIQAGYAPSSAIASSDESRHQYVLNTWRGAAGGDSLLHVAAWNGWEEHVRLLIEKGADADMIDSSASHRTPLHEACLAGHIPVIELLLRSGALLNAVDVSGDSPLHVACRGGWTRVTRILLMAANDLGEEIDPSIADSRTPLRLEDFFNLRNGKGRRAIEVATLPSLKEELQNYDYQLNGVAQQSQQTNGEKQRQQLLPSWI</sequence>
<dbReference type="PANTHER" id="PTHR12409">
    <property type="entry name" value="PREFOLDIN SUBUNIT 3"/>
    <property type="match status" value="1"/>
</dbReference>
<dbReference type="PROSITE" id="PS50088">
    <property type="entry name" value="ANK_REPEAT"/>
    <property type="match status" value="3"/>
</dbReference>
<feature type="region of interest" description="Disordered" evidence="4">
    <location>
        <begin position="566"/>
        <end position="670"/>
    </location>
</feature>
<name>A0A8T1W2W5_9STRA</name>
<dbReference type="PROSITE" id="PS50020">
    <property type="entry name" value="WW_DOMAIN_2"/>
    <property type="match status" value="3"/>
</dbReference>
<dbReference type="InterPro" id="IPR016655">
    <property type="entry name" value="PFD3"/>
</dbReference>
<evidence type="ECO:0000256" key="1">
    <source>
        <dbReference type="ARBA" id="ARBA00010048"/>
    </source>
</evidence>
<keyword evidence="2" id="KW-0143">Chaperone</keyword>
<dbReference type="OrthoDB" id="539213at2759"/>
<dbReference type="Pfam" id="PF12796">
    <property type="entry name" value="Ank_2"/>
    <property type="match status" value="1"/>
</dbReference>
<dbReference type="PROSITE" id="PS50096">
    <property type="entry name" value="IQ"/>
    <property type="match status" value="1"/>
</dbReference>
<feature type="domain" description="WW" evidence="5">
    <location>
        <begin position="52"/>
        <end position="85"/>
    </location>
</feature>
<feature type="region of interest" description="Disordered" evidence="4">
    <location>
        <begin position="126"/>
        <end position="147"/>
    </location>
</feature>